<keyword evidence="2" id="KW-0964">Secreted</keyword>
<proteinExistence type="predicted"/>
<dbReference type="PROSITE" id="PS50240">
    <property type="entry name" value="TRYPSIN_DOM"/>
    <property type="match status" value="1"/>
</dbReference>
<dbReference type="SMART" id="SM00020">
    <property type="entry name" value="Tryp_SPc"/>
    <property type="match status" value="1"/>
</dbReference>
<dbReference type="InterPro" id="IPR001314">
    <property type="entry name" value="Peptidase_S1A"/>
</dbReference>
<accession>A0A8J5N4F0</accession>
<feature type="domain" description="Peptidase S1" evidence="4">
    <location>
        <begin position="30"/>
        <end position="257"/>
    </location>
</feature>
<keyword evidence="3" id="KW-1015">Disulfide bond</keyword>
<dbReference type="PROSITE" id="PS00134">
    <property type="entry name" value="TRYPSIN_HIS"/>
    <property type="match status" value="1"/>
</dbReference>
<dbReference type="PANTHER" id="PTHR24252">
    <property type="entry name" value="ACROSIN-RELATED"/>
    <property type="match status" value="1"/>
</dbReference>
<dbReference type="AlphaFoldDB" id="A0A8J5N4F0"/>
<dbReference type="GO" id="GO:0005576">
    <property type="term" value="C:extracellular region"/>
    <property type="evidence" value="ECO:0007669"/>
    <property type="project" value="UniProtKB-SubCell"/>
</dbReference>
<dbReference type="CDD" id="cd00190">
    <property type="entry name" value="Tryp_SPc"/>
    <property type="match status" value="1"/>
</dbReference>
<evidence type="ECO:0000256" key="1">
    <source>
        <dbReference type="ARBA" id="ARBA00004613"/>
    </source>
</evidence>
<evidence type="ECO:0000313" key="6">
    <source>
        <dbReference type="Proteomes" id="UP000747542"/>
    </source>
</evidence>
<comment type="caution">
    <text evidence="5">The sequence shown here is derived from an EMBL/GenBank/DDBJ whole genome shotgun (WGS) entry which is preliminary data.</text>
</comment>
<protein>
    <submittedName>
        <fullName evidence="5">Trypsin Blo t 3-like</fullName>
    </submittedName>
</protein>
<organism evidence="5 6">
    <name type="scientific">Homarus americanus</name>
    <name type="common">American lobster</name>
    <dbReference type="NCBI Taxonomy" id="6706"/>
    <lineage>
        <taxon>Eukaryota</taxon>
        <taxon>Metazoa</taxon>
        <taxon>Ecdysozoa</taxon>
        <taxon>Arthropoda</taxon>
        <taxon>Crustacea</taxon>
        <taxon>Multicrustacea</taxon>
        <taxon>Malacostraca</taxon>
        <taxon>Eumalacostraca</taxon>
        <taxon>Eucarida</taxon>
        <taxon>Decapoda</taxon>
        <taxon>Pleocyemata</taxon>
        <taxon>Astacidea</taxon>
        <taxon>Nephropoidea</taxon>
        <taxon>Nephropidae</taxon>
        <taxon>Homarus</taxon>
    </lineage>
</organism>
<dbReference type="FunFam" id="2.40.10.10:FF:000047">
    <property type="entry name" value="Trypsin eta"/>
    <property type="match status" value="1"/>
</dbReference>
<dbReference type="GO" id="GO:0004252">
    <property type="term" value="F:serine-type endopeptidase activity"/>
    <property type="evidence" value="ECO:0007669"/>
    <property type="project" value="InterPro"/>
</dbReference>
<keyword evidence="6" id="KW-1185">Reference proteome</keyword>
<gene>
    <name evidence="5" type="primary">Blot3-L</name>
    <name evidence="5" type="ORF">Hamer_G017912</name>
</gene>
<dbReference type="InterPro" id="IPR018114">
    <property type="entry name" value="TRYPSIN_HIS"/>
</dbReference>
<dbReference type="InterPro" id="IPR001254">
    <property type="entry name" value="Trypsin_dom"/>
</dbReference>
<dbReference type="Gene3D" id="2.40.10.10">
    <property type="entry name" value="Trypsin-like serine proteases"/>
    <property type="match status" value="1"/>
</dbReference>
<dbReference type="EMBL" id="JAHLQT010010216">
    <property type="protein sequence ID" value="KAG7172929.1"/>
    <property type="molecule type" value="Genomic_DNA"/>
</dbReference>
<dbReference type="Pfam" id="PF00089">
    <property type="entry name" value="Trypsin"/>
    <property type="match status" value="1"/>
</dbReference>
<name>A0A8J5N4F0_HOMAM</name>
<dbReference type="Proteomes" id="UP000747542">
    <property type="component" value="Unassembled WGS sequence"/>
</dbReference>
<sequence length="259" mass="27642">MYAWAWGAVVHRPRLLAAGSWEPPQLGSFIIDGDDATPGEFPHQVSVQRESSLGLIHVCGGTIVSVRFILTAAHCVSGMSHTTVKVVAGVTDLLDPKAQVAQAKHFIHHDSYNSITNSNDILLIKLKEELLLGTLVQTLALPPNGEVVGEGAICTVIGWGAITKSGGVYETLQKVAVPVVSKESCRMSYGEAAVDYNMICAGSSVGDACNGDKGGPLLCSGHLHGVASWGEGCGNAFYPTVYMEVTYFRDWILKYITHN</sequence>
<dbReference type="GO" id="GO:0016485">
    <property type="term" value="P:protein processing"/>
    <property type="evidence" value="ECO:0007669"/>
    <property type="project" value="UniProtKB-ARBA"/>
</dbReference>
<dbReference type="InterPro" id="IPR043504">
    <property type="entry name" value="Peptidase_S1_PA_chymotrypsin"/>
</dbReference>
<dbReference type="PRINTS" id="PR00722">
    <property type="entry name" value="CHYMOTRYPSIN"/>
</dbReference>
<dbReference type="InterPro" id="IPR009003">
    <property type="entry name" value="Peptidase_S1_PA"/>
</dbReference>
<reference evidence="5" key="1">
    <citation type="journal article" date="2021" name="Sci. Adv.">
        <title>The American lobster genome reveals insights on longevity, neural, and immune adaptations.</title>
        <authorList>
            <person name="Polinski J.M."/>
            <person name="Zimin A.V."/>
            <person name="Clark K.F."/>
            <person name="Kohn A.B."/>
            <person name="Sadowski N."/>
            <person name="Timp W."/>
            <person name="Ptitsyn A."/>
            <person name="Khanna P."/>
            <person name="Romanova D.Y."/>
            <person name="Williams P."/>
            <person name="Greenwood S.J."/>
            <person name="Moroz L.L."/>
            <person name="Walt D.R."/>
            <person name="Bodnar A.G."/>
        </authorList>
    </citation>
    <scope>NUCLEOTIDE SEQUENCE</scope>
    <source>
        <strain evidence="5">GMGI-L3</strain>
    </source>
</reference>
<dbReference type="SUPFAM" id="SSF50494">
    <property type="entry name" value="Trypsin-like serine proteases"/>
    <property type="match status" value="1"/>
</dbReference>
<evidence type="ECO:0000313" key="5">
    <source>
        <dbReference type="EMBL" id="KAG7172929.1"/>
    </source>
</evidence>
<evidence type="ECO:0000259" key="4">
    <source>
        <dbReference type="PROSITE" id="PS50240"/>
    </source>
</evidence>
<comment type="subcellular location">
    <subcellularLocation>
        <location evidence="1">Secreted</location>
    </subcellularLocation>
</comment>
<evidence type="ECO:0000256" key="3">
    <source>
        <dbReference type="ARBA" id="ARBA00023157"/>
    </source>
</evidence>
<evidence type="ECO:0000256" key="2">
    <source>
        <dbReference type="ARBA" id="ARBA00022525"/>
    </source>
</evidence>
<dbReference type="PANTHER" id="PTHR24252:SF7">
    <property type="entry name" value="HYALIN"/>
    <property type="match status" value="1"/>
</dbReference>